<dbReference type="RefSeq" id="XP_021878323.1">
    <property type="nucleotide sequence ID" value="XM_022029042.1"/>
</dbReference>
<dbReference type="EMBL" id="MCFF01000038">
    <property type="protein sequence ID" value="ORZ08240.1"/>
    <property type="molecule type" value="Genomic_DNA"/>
</dbReference>
<evidence type="ECO:0000313" key="2">
    <source>
        <dbReference type="Proteomes" id="UP000193648"/>
    </source>
</evidence>
<sequence>MFWCHYQSFNQSLTIHDKAQTEMIKTGLKQIKGLLREVKGKHSEMVKLPLEVNEKDDKMFEMQNQALGRRSILQTHANAFIVRNFELHEYPIIQLFVILPVDAAKWDPRQLLRNKFRLRFLCECGDHTAKTSKGIQNQIHVAIHDGYEIQSNTESFHPRRSKLIGL</sequence>
<dbReference type="Proteomes" id="UP000193648">
    <property type="component" value="Unassembled WGS sequence"/>
</dbReference>
<dbReference type="AlphaFoldDB" id="A0A1Y2GE18"/>
<organism evidence="1 2">
    <name type="scientific">Lobosporangium transversale</name>
    <dbReference type="NCBI Taxonomy" id="64571"/>
    <lineage>
        <taxon>Eukaryota</taxon>
        <taxon>Fungi</taxon>
        <taxon>Fungi incertae sedis</taxon>
        <taxon>Mucoromycota</taxon>
        <taxon>Mortierellomycotina</taxon>
        <taxon>Mortierellomycetes</taxon>
        <taxon>Mortierellales</taxon>
        <taxon>Mortierellaceae</taxon>
        <taxon>Lobosporangium</taxon>
    </lineage>
</organism>
<proteinExistence type="predicted"/>
<dbReference type="OrthoDB" id="120976at2759"/>
<name>A0A1Y2GE18_9FUNG</name>
<reference evidence="1 2" key="1">
    <citation type="submission" date="2016-07" db="EMBL/GenBank/DDBJ databases">
        <title>Pervasive Adenine N6-methylation of Active Genes in Fungi.</title>
        <authorList>
            <consortium name="DOE Joint Genome Institute"/>
            <person name="Mondo S.J."/>
            <person name="Dannebaum R.O."/>
            <person name="Kuo R.C."/>
            <person name="Labutti K."/>
            <person name="Haridas S."/>
            <person name="Kuo A."/>
            <person name="Salamov A."/>
            <person name="Ahrendt S.R."/>
            <person name="Lipzen A."/>
            <person name="Sullivan W."/>
            <person name="Andreopoulos W.B."/>
            <person name="Clum A."/>
            <person name="Lindquist E."/>
            <person name="Daum C."/>
            <person name="Ramamoorthy G.K."/>
            <person name="Gryganskyi A."/>
            <person name="Culley D."/>
            <person name="Magnuson J.K."/>
            <person name="James T.Y."/>
            <person name="O'Malley M.A."/>
            <person name="Stajich J.E."/>
            <person name="Spatafora J.W."/>
            <person name="Visel A."/>
            <person name="Grigoriev I.V."/>
        </authorList>
    </citation>
    <scope>NUCLEOTIDE SEQUENCE [LARGE SCALE GENOMIC DNA]</scope>
    <source>
        <strain evidence="1 2">NRRL 3116</strain>
    </source>
</reference>
<gene>
    <name evidence="1" type="ORF">BCR41DRAFT_399288</name>
</gene>
<accession>A0A1Y2GE18</accession>
<keyword evidence="2" id="KW-1185">Reference proteome</keyword>
<evidence type="ECO:0000313" key="1">
    <source>
        <dbReference type="EMBL" id="ORZ08240.1"/>
    </source>
</evidence>
<dbReference type="InParanoid" id="A0A1Y2GE18"/>
<dbReference type="GeneID" id="33570885"/>
<protein>
    <submittedName>
        <fullName evidence="1">Uncharacterized protein</fullName>
    </submittedName>
</protein>
<comment type="caution">
    <text evidence="1">The sequence shown here is derived from an EMBL/GenBank/DDBJ whole genome shotgun (WGS) entry which is preliminary data.</text>
</comment>